<gene>
    <name evidence="1" type="ORF">ARMGADRAFT_1011918</name>
</gene>
<protein>
    <submittedName>
        <fullName evidence="1">Uncharacterized protein</fullName>
    </submittedName>
</protein>
<evidence type="ECO:0000313" key="1">
    <source>
        <dbReference type="EMBL" id="PBK94378.1"/>
    </source>
</evidence>
<dbReference type="AlphaFoldDB" id="A0A2H3DU91"/>
<dbReference type="InParanoid" id="A0A2H3DU91"/>
<sequence>MADEIRVRSTLQRMKAVEVLSKNSSKIFRVQPRSFSSSLPLSLVFTTPHATRLLALP</sequence>
<dbReference type="Proteomes" id="UP000217790">
    <property type="component" value="Unassembled WGS sequence"/>
</dbReference>
<name>A0A2H3DU91_ARMGA</name>
<accession>A0A2H3DU91</accession>
<organism evidence="1 2">
    <name type="scientific">Armillaria gallica</name>
    <name type="common">Bulbous honey fungus</name>
    <name type="synonym">Armillaria bulbosa</name>
    <dbReference type="NCBI Taxonomy" id="47427"/>
    <lineage>
        <taxon>Eukaryota</taxon>
        <taxon>Fungi</taxon>
        <taxon>Dikarya</taxon>
        <taxon>Basidiomycota</taxon>
        <taxon>Agaricomycotina</taxon>
        <taxon>Agaricomycetes</taxon>
        <taxon>Agaricomycetidae</taxon>
        <taxon>Agaricales</taxon>
        <taxon>Marasmiineae</taxon>
        <taxon>Physalacriaceae</taxon>
        <taxon>Armillaria</taxon>
    </lineage>
</organism>
<dbReference type="EMBL" id="KZ293654">
    <property type="protein sequence ID" value="PBK94378.1"/>
    <property type="molecule type" value="Genomic_DNA"/>
</dbReference>
<keyword evidence="2" id="KW-1185">Reference proteome</keyword>
<reference evidence="2" key="1">
    <citation type="journal article" date="2017" name="Nat. Ecol. Evol.">
        <title>Genome expansion and lineage-specific genetic innovations in the forest pathogenic fungi Armillaria.</title>
        <authorList>
            <person name="Sipos G."/>
            <person name="Prasanna A.N."/>
            <person name="Walter M.C."/>
            <person name="O'Connor E."/>
            <person name="Balint B."/>
            <person name="Krizsan K."/>
            <person name="Kiss B."/>
            <person name="Hess J."/>
            <person name="Varga T."/>
            <person name="Slot J."/>
            <person name="Riley R."/>
            <person name="Boka B."/>
            <person name="Rigling D."/>
            <person name="Barry K."/>
            <person name="Lee J."/>
            <person name="Mihaltcheva S."/>
            <person name="LaButti K."/>
            <person name="Lipzen A."/>
            <person name="Waldron R."/>
            <person name="Moloney N.M."/>
            <person name="Sperisen C."/>
            <person name="Kredics L."/>
            <person name="Vagvoelgyi C."/>
            <person name="Patrignani A."/>
            <person name="Fitzpatrick D."/>
            <person name="Nagy I."/>
            <person name="Doyle S."/>
            <person name="Anderson J.B."/>
            <person name="Grigoriev I.V."/>
            <person name="Gueldener U."/>
            <person name="Muensterkoetter M."/>
            <person name="Nagy L.G."/>
        </authorList>
    </citation>
    <scope>NUCLEOTIDE SEQUENCE [LARGE SCALE GENOMIC DNA]</scope>
    <source>
        <strain evidence="2">Ar21-2</strain>
    </source>
</reference>
<evidence type="ECO:0000313" key="2">
    <source>
        <dbReference type="Proteomes" id="UP000217790"/>
    </source>
</evidence>
<proteinExistence type="predicted"/>